<evidence type="ECO:0000256" key="5">
    <source>
        <dbReference type="ARBA" id="ARBA00022692"/>
    </source>
</evidence>
<dbReference type="Proteomes" id="UP000005203">
    <property type="component" value="Linkage group LG1"/>
</dbReference>
<evidence type="ECO:0000259" key="11">
    <source>
        <dbReference type="Pfam" id="PF00955"/>
    </source>
</evidence>
<dbReference type="RefSeq" id="XP_026301998.1">
    <property type="nucleotide sequence ID" value="XM_026446213.1"/>
</dbReference>
<sequence length="1185" mass="132007">MDREGSLKSSGSSPWMQPGIGGGGGAAHTGGTGDDEAPKDPGVRITHQPFTEKDYEGHRAHTVYVGVHLPGERRHRRHHKHHHSQRQTYSADKDNVDNDRPRQLLMTRRSRLSSICDPDGEMILTPPAQRVQFILGEEVGDDAHESHPLFSEMEELVKDGDEMEWKETARWIKFEEDVEEGGNRWSKPHVATLSLHALFELRSLLLNGTVMLDMEANSLEQIADLVLDNMINKGSLPAESREKVREALLVRHRHQHERRKDNNMSRLPIIRSLAEIGRNHSSSKNYDCTCGLHALLTSDLQERRGRDAYAPSVARSSSCPNPNTALLSKETKDLKGPYLLVPDEFGIPHVVGFTTWFAMCQLKVEESNSAPAIAGATSHGSGPALNAGSRFLAIPGQEPGSNGMDRSPSSVSISRNHSSSALENGDANHKGNTHFMRKIPAGAEASNILVGEVDFLDKSLSAFIRLSQAGIMGDLTEVPVPTRFIFVLLGPTGGLTGFHEIGRAMATLMSDEVFHDVAYKAKNRNHLLAGIDEFLDAVTVLPPGEWDPAIRIEPPAAIPSQDVRKRPKEEKPKEELDEEADEQKLREESGLSRSGKLFGGLINDIKRKAPFYFSDFKDALALQCVASFIFLYFACLSPIITFGGLLGEATGKNMAAMESLVSGFVCGIGYGFFSGQPLTILGSTGPVLVFETIVYEFCKKSDWNYMSFRFWIGSWITLILVILVAIDASAFVCYITRFTEENFATLIAFIFIYKAIENVLSIGKKYPINTHANDPFDYECWCRPPNGSLPSSYDNINWTALDQKTCQNYNGTLVGDGCNLPHYIPDVFLMSIILFMGTFLLSVELKDFKNALFFPSKVRQVVSDFAVIIAIFSMSTLDHFANIPTPKLEVPTEFKPTLADRGWIIWPFQSNPWWSAIVASLPALLGTILIFMDQQITAVIVNRKENKLKKGCGYHLDLFVLAILIEICSVMGLPWFVAATVLSINHVNSLKLESECAAPGEKPRFLGVREQRVTHILIFLMIGCSVLLTPMLRHIPMPVLFGVFLYMGVASLKGLQFFDRILIMLMPVKYQPDYMFLRQVPLKRVHLFTTIQLTCLACLWIIKSFSSTSILFPLMLMVMIGIRKSLDLMFTQRELKILDDIMPEPSKKHAEDLRQLESGEIDLIRSKESISPLTINGTTSAETSV</sequence>
<evidence type="ECO:0000313" key="14">
    <source>
        <dbReference type="Proteomes" id="UP000005203"/>
    </source>
</evidence>
<dbReference type="PANTHER" id="PTHR11453">
    <property type="entry name" value="ANION EXCHANGE PROTEIN"/>
    <property type="match status" value="1"/>
</dbReference>
<dbReference type="PANTHER" id="PTHR11453:SF36">
    <property type="entry name" value="ANION EXCHANGE PROTEIN"/>
    <property type="match status" value="1"/>
</dbReference>
<feature type="transmembrane region" description="Helical" evidence="9">
    <location>
        <begin position="953"/>
        <end position="977"/>
    </location>
</feature>
<dbReference type="GO" id="GO:0008510">
    <property type="term" value="F:sodium:bicarbonate symporter activity"/>
    <property type="evidence" value="ECO:0007669"/>
    <property type="project" value="TreeGrafter"/>
</dbReference>
<reference evidence="13" key="1">
    <citation type="submission" date="2021-01" db="UniProtKB">
        <authorList>
            <consortium name="EnsemblMetazoa"/>
        </authorList>
    </citation>
    <scope>IDENTIFICATION</scope>
    <source>
        <strain evidence="13">DH4</strain>
    </source>
</reference>
<dbReference type="AlphaFoldDB" id="A0A7M7MX34"/>
<keyword evidence="14" id="KW-1185">Reference proteome</keyword>
<feature type="region of interest" description="Disordered" evidence="10">
    <location>
        <begin position="72"/>
        <end position="99"/>
    </location>
</feature>
<feature type="compositionally biased region" description="Gly residues" evidence="10">
    <location>
        <begin position="19"/>
        <end position="32"/>
    </location>
</feature>
<accession>A0A8B8HE49</accession>
<dbReference type="GO" id="GO:0051453">
    <property type="term" value="P:regulation of intracellular pH"/>
    <property type="evidence" value="ECO:0007669"/>
    <property type="project" value="TreeGrafter"/>
</dbReference>
<dbReference type="InterPro" id="IPR011531">
    <property type="entry name" value="HCO3_transpt-like_TM_dom"/>
</dbReference>
<dbReference type="NCBIfam" id="TIGR00834">
    <property type="entry name" value="ae"/>
    <property type="match status" value="1"/>
</dbReference>
<dbReference type="FunFam" id="3.40.930.10:FF:000008">
    <property type="entry name" value="Anion exchange protein"/>
    <property type="match status" value="1"/>
</dbReference>
<dbReference type="OrthoDB" id="1735926at2759"/>
<dbReference type="CTD" id="34005"/>
<dbReference type="InterPro" id="IPR003020">
    <property type="entry name" value="HCO3_transpt_euk"/>
</dbReference>
<keyword evidence="6 9" id="KW-1133">Transmembrane helix</keyword>
<feature type="transmembrane region" description="Helical" evidence="9">
    <location>
        <begin position="861"/>
        <end position="881"/>
    </location>
</feature>
<feature type="region of interest" description="Disordered" evidence="10">
    <location>
        <begin position="1"/>
        <end position="54"/>
    </location>
</feature>
<feature type="compositionally biased region" description="Basic and acidic residues" evidence="10">
    <location>
        <begin position="562"/>
        <end position="574"/>
    </location>
</feature>
<dbReference type="InterPro" id="IPR016152">
    <property type="entry name" value="PTrfase/Anion_transptr"/>
</dbReference>
<evidence type="ECO:0000313" key="13">
    <source>
        <dbReference type="EnsemblMetazoa" id="XP_026301998"/>
    </source>
</evidence>
<evidence type="ECO:0000256" key="10">
    <source>
        <dbReference type="SAM" id="MobiDB-lite"/>
    </source>
</evidence>
<proteinExistence type="inferred from homology"/>
<gene>
    <name evidence="15" type="primary">LOC409792</name>
</gene>
<feature type="region of interest" description="Disordered" evidence="10">
    <location>
        <begin position="557"/>
        <end position="588"/>
    </location>
</feature>
<dbReference type="GO" id="GO:0008509">
    <property type="term" value="F:monoatomic anion transmembrane transporter activity"/>
    <property type="evidence" value="ECO:0007669"/>
    <property type="project" value="InterPro"/>
</dbReference>
<feature type="compositionally biased region" description="Polar residues" evidence="10">
    <location>
        <begin position="314"/>
        <end position="326"/>
    </location>
</feature>
<evidence type="ECO:0000256" key="8">
    <source>
        <dbReference type="ARBA" id="ARBA00023136"/>
    </source>
</evidence>
<feature type="domain" description="Band 3 cytoplasmic" evidence="12">
    <location>
        <begin position="417"/>
        <end position="548"/>
    </location>
</feature>
<dbReference type="Pfam" id="PF00955">
    <property type="entry name" value="HCO3_cotransp"/>
    <property type="match status" value="1"/>
</dbReference>
<dbReference type="Gene3D" id="1.10.287.570">
    <property type="entry name" value="Helical hairpin bin"/>
    <property type="match status" value="1"/>
</dbReference>
<dbReference type="EnsemblMetazoa" id="XM_026446213">
    <property type="protein sequence ID" value="XP_026301998"/>
    <property type="gene ID" value="LOC409792"/>
</dbReference>
<keyword evidence="4" id="KW-1003">Cell membrane</keyword>
<feature type="compositionally biased region" description="Low complexity" evidence="10">
    <location>
        <begin position="407"/>
        <end position="420"/>
    </location>
</feature>
<organism evidence="13">
    <name type="scientific">Apis mellifera</name>
    <name type="common">Honeybee</name>
    <dbReference type="NCBI Taxonomy" id="7460"/>
    <lineage>
        <taxon>Eukaryota</taxon>
        <taxon>Metazoa</taxon>
        <taxon>Ecdysozoa</taxon>
        <taxon>Arthropoda</taxon>
        <taxon>Hexapoda</taxon>
        <taxon>Insecta</taxon>
        <taxon>Pterygota</taxon>
        <taxon>Neoptera</taxon>
        <taxon>Endopterygota</taxon>
        <taxon>Hymenoptera</taxon>
        <taxon>Apocrita</taxon>
        <taxon>Aculeata</taxon>
        <taxon>Apoidea</taxon>
        <taxon>Anthophila</taxon>
        <taxon>Apidae</taxon>
        <taxon>Apis</taxon>
    </lineage>
</organism>
<evidence type="ECO:0000256" key="2">
    <source>
        <dbReference type="ARBA" id="ARBA00010993"/>
    </source>
</evidence>
<feature type="transmembrane region" description="Helical" evidence="9">
    <location>
        <begin position="710"/>
        <end position="732"/>
    </location>
</feature>
<protein>
    <recommendedName>
        <fullName evidence="9">Anion exchange protein</fullName>
    </recommendedName>
</protein>
<keyword evidence="3 9" id="KW-0813">Transport</keyword>
<feature type="transmembrane region" description="Helical" evidence="9">
    <location>
        <begin position="1109"/>
        <end position="1126"/>
    </location>
</feature>
<feature type="transmembrane region" description="Helical" evidence="9">
    <location>
        <begin position="823"/>
        <end position="841"/>
    </location>
</feature>
<feature type="transmembrane region" description="Helical" evidence="9">
    <location>
        <begin position="1039"/>
        <end position="1065"/>
    </location>
</feature>
<feature type="compositionally biased region" description="Basic residues" evidence="10">
    <location>
        <begin position="73"/>
        <end position="85"/>
    </location>
</feature>
<feature type="region of interest" description="Disordered" evidence="10">
    <location>
        <begin position="306"/>
        <end position="327"/>
    </location>
</feature>
<feature type="domain" description="Band 3 cytoplasmic" evidence="12">
    <location>
        <begin position="147"/>
        <end position="291"/>
    </location>
</feature>
<evidence type="ECO:0000256" key="7">
    <source>
        <dbReference type="ARBA" id="ARBA00023065"/>
    </source>
</evidence>
<evidence type="ECO:0000256" key="6">
    <source>
        <dbReference type="ARBA" id="ARBA00022989"/>
    </source>
</evidence>
<evidence type="ECO:0000313" key="15">
    <source>
        <dbReference type="RefSeq" id="XP_026301998.1"/>
    </source>
</evidence>
<comment type="subcellular location">
    <subcellularLocation>
        <location evidence="1">Cell membrane</location>
        <topology evidence="1">Multi-pass membrane protein</topology>
    </subcellularLocation>
    <subcellularLocation>
        <location evidence="9">Membrane</location>
        <topology evidence="9">Multi-pass membrane protein</topology>
    </subcellularLocation>
</comment>
<dbReference type="GO" id="GO:0005886">
    <property type="term" value="C:plasma membrane"/>
    <property type="evidence" value="ECO:0007669"/>
    <property type="project" value="UniProtKB-SubCell"/>
</dbReference>
<keyword evidence="8 9" id="KW-0472">Membrane</keyword>
<evidence type="ECO:0000256" key="1">
    <source>
        <dbReference type="ARBA" id="ARBA00004651"/>
    </source>
</evidence>
<dbReference type="Pfam" id="PF07565">
    <property type="entry name" value="Band_3_cyto"/>
    <property type="match status" value="2"/>
</dbReference>
<keyword evidence="7 9" id="KW-0406">Ion transport</keyword>
<evidence type="ECO:0000256" key="3">
    <source>
        <dbReference type="ARBA" id="ARBA00022448"/>
    </source>
</evidence>
<dbReference type="FunFam" id="1.10.287.570:FF:000001">
    <property type="entry name" value="Anion exchange protein"/>
    <property type="match status" value="1"/>
</dbReference>
<feature type="transmembrane region" description="Helical" evidence="9">
    <location>
        <begin position="654"/>
        <end position="673"/>
    </location>
</feature>
<evidence type="ECO:0000259" key="12">
    <source>
        <dbReference type="Pfam" id="PF07565"/>
    </source>
</evidence>
<dbReference type="Gene3D" id="3.40.930.10">
    <property type="entry name" value="Mannitol-specific EII, Chain A"/>
    <property type="match status" value="2"/>
</dbReference>
<dbReference type="PRINTS" id="PR01231">
    <property type="entry name" value="HCO3TRNSPORT"/>
</dbReference>
<dbReference type="GO" id="GO:0005452">
    <property type="term" value="F:solute:inorganic anion antiporter activity"/>
    <property type="evidence" value="ECO:0007669"/>
    <property type="project" value="InterPro"/>
</dbReference>
<name>A0A7M7MX34_APIME</name>
<feature type="transmembrane region" description="Helical" evidence="9">
    <location>
        <begin position="620"/>
        <end position="642"/>
    </location>
</feature>
<feature type="domain" description="Bicarbonate transporter-like transmembrane" evidence="11">
    <location>
        <begin position="596"/>
        <end position="1143"/>
    </location>
</feature>
<dbReference type="InterPro" id="IPR013769">
    <property type="entry name" value="Band3_cytoplasmic_dom"/>
</dbReference>
<evidence type="ECO:0000256" key="4">
    <source>
        <dbReference type="ARBA" id="ARBA00022475"/>
    </source>
</evidence>
<evidence type="ECO:0000256" key="9">
    <source>
        <dbReference type="RuleBase" id="RU362035"/>
    </source>
</evidence>
<reference evidence="15" key="2">
    <citation type="submission" date="2025-04" db="UniProtKB">
        <authorList>
            <consortium name="RefSeq"/>
        </authorList>
    </citation>
    <scope>IDENTIFICATION</scope>
    <source>
        <strain evidence="15">DH4</strain>
        <tissue evidence="15">Whole body</tissue>
    </source>
</reference>
<keyword evidence="5 9" id="KW-0812">Transmembrane</keyword>
<dbReference type="SUPFAM" id="SSF55804">
    <property type="entry name" value="Phoshotransferase/anion transport protein"/>
    <property type="match status" value="1"/>
</dbReference>
<reference evidence="14" key="3">
    <citation type="submission" date="2025-05" db="UniProtKB">
        <authorList>
            <consortium name="RefSeq"/>
        </authorList>
    </citation>
    <scope>NUCLEOTIDE SEQUENCE [LARGE SCALE GENOMIC DNA]</scope>
    <source>
        <strain evidence="14">DH4</strain>
    </source>
</reference>
<feature type="transmembrane region" description="Helical" evidence="9">
    <location>
        <begin position="913"/>
        <end position="932"/>
    </location>
</feature>
<comment type="similarity">
    <text evidence="2 9">Belongs to the anion exchanger (TC 2.A.31) family.</text>
</comment>
<feature type="transmembrane region" description="Helical" evidence="9">
    <location>
        <begin position="1013"/>
        <end position="1032"/>
    </location>
</feature>
<feature type="region of interest" description="Disordered" evidence="10">
    <location>
        <begin position="393"/>
        <end position="432"/>
    </location>
</feature>
<dbReference type="GeneID" id="409792"/>
<accession>A0A7M7MX34</accession>